<accession>A0A179IFX3</accession>
<dbReference type="Proteomes" id="UP000243081">
    <property type="component" value="Unassembled WGS sequence"/>
</dbReference>
<dbReference type="OrthoDB" id="9999611at2759"/>
<evidence type="ECO:0000313" key="2">
    <source>
        <dbReference type="EMBL" id="OAR00609.1"/>
    </source>
</evidence>
<evidence type="ECO:0000313" key="3">
    <source>
        <dbReference type="Proteomes" id="UP000243081"/>
    </source>
</evidence>
<evidence type="ECO:0008006" key="4">
    <source>
        <dbReference type="Google" id="ProtNLM"/>
    </source>
</evidence>
<reference evidence="2 3" key="1">
    <citation type="submission" date="2016-03" db="EMBL/GenBank/DDBJ databases">
        <title>Fine-scale spatial genetic structure of a fungal parasite of coffee scale insects.</title>
        <authorList>
            <person name="Jackson D."/>
            <person name="Zemenick K.A."/>
            <person name="Malloure B."/>
            <person name="Quandt C.A."/>
            <person name="James T.Y."/>
        </authorList>
    </citation>
    <scope>NUCLEOTIDE SEQUENCE [LARGE SCALE GENOMIC DNA]</scope>
    <source>
        <strain evidence="2 3">UM487</strain>
    </source>
</reference>
<protein>
    <recommendedName>
        <fullName evidence="4">CsbD-like domain-containing protein</fullName>
    </recommendedName>
</protein>
<feature type="region of interest" description="Disordered" evidence="1">
    <location>
        <begin position="31"/>
        <end position="93"/>
    </location>
</feature>
<name>A0A179IFX3_CORDF</name>
<organism evidence="2 3">
    <name type="scientific">Cordyceps confragosa</name>
    <name type="common">Lecanicillium lecanii</name>
    <dbReference type="NCBI Taxonomy" id="2714763"/>
    <lineage>
        <taxon>Eukaryota</taxon>
        <taxon>Fungi</taxon>
        <taxon>Dikarya</taxon>
        <taxon>Ascomycota</taxon>
        <taxon>Pezizomycotina</taxon>
        <taxon>Sordariomycetes</taxon>
        <taxon>Hypocreomycetidae</taxon>
        <taxon>Hypocreales</taxon>
        <taxon>Cordycipitaceae</taxon>
        <taxon>Akanthomyces</taxon>
    </lineage>
</organism>
<sequence>MSDTNQSQQPSLVAGHAQYVKGQAETIIGNVTGSEPWKASGEQDKAAGQATMQKAGEQRDPSSGFGKAEELAGKATGCEGMQREGAASKSHNE</sequence>
<dbReference type="EMBL" id="LUKN01001612">
    <property type="protein sequence ID" value="OAR00609.1"/>
    <property type="molecule type" value="Genomic_DNA"/>
</dbReference>
<evidence type="ECO:0000256" key="1">
    <source>
        <dbReference type="SAM" id="MobiDB-lite"/>
    </source>
</evidence>
<keyword evidence="3" id="KW-1185">Reference proteome</keyword>
<comment type="caution">
    <text evidence="2">The sequence shown here is derived from an EMBL/GenBank/DDBJ whole genome shotgun (WGS) entry which is preliminary data.</text>
</comment>
<dbReference type="OMA" id="ITGSHAW"/>
<gene>
    <name evidence="2" type="ORF">LLEC1_07654</name>
</gene>
<dbReference type="AlphaFoldDB" id="A0A179IFX3"/>
<proteinExistence type="predicted"/>